<organism evidence="2 3">
    <name type="scientific">Portunus trituberculatus</name>
    <name type="common">Swimming crab</name>
    <name type="synonym">Neptunus trituberculatus</name>
    <dbReference type="NCBI Taxonomy" id="210409"/>
    <lineage>
        <taxon>Eukaryota</taxon>
        <taxon>Metazoa</taxon>
        <taxon>Ecdysozoa</taxon>
        <taxon>Arthropoda</taxon>
        <taxon>Crustacea</taxon>
        <taxon>Multicrustacea</taxon>
        <taxon>Malacostraca</taxon>
        <taxon>Eumalacostraca</taxon>
        <taxon>Eucarida</taxon>
        <taxon>Decapoda</taxon>
        <taxon>Pleocyemata</taxon>
        <taxon>Brachyura</taxon>
        <taxon>Eubrachyura</taxon>
        <taxon>Portunoidea</taxon>
        <taxon>Portunidae</taxon>
        <taxon>Portuninae</taxon>
        <taxon>Portunus</taxon>
    </lineage>
</organism>
<dbReference type="Proteomes" id="UP000324222">
    <property type="component" value="Unassembled WGS sequence"/>
</dbReference>
<evidence type="ECO:0000256" key="1">
    <source>
        <dbReference type="SAM" id="MobiDB-lite"/>
    </source>
</evidence>
<protein>
    <submittedName>
        <fullName evidence="2">Uncharacterized protein</fullName>
    </submittedName>
</protein>
<proteinExistence type="predicted"/>
<keyword evidence="3" id="KW-1185">Reference proteome</keyword>
<sequence length="175" mass="19570">MRPATRQPRRHLRHRGGRHTWVYTSTNEPLSAPVTTPRERKSVQDSKRQISHTAMTNHRRAMGRQTAAGRISRLTSTSAGTCKHSWLWDAGNPSLLSQEQILVPRTLLQHRNDGGSVAANLASTPGASRDEHQLTTLMVGFLDLIVHSDNRKKCDDSTEILGNFKRSLDNLMDDG</sequence>
<gene>
    <name evidence="2" type="ORF">E2C01_020670</name>
</gene>
<name>A0A5B7E0S8_PORTR</name>
<dbReference type="AlphaFoldDB" id="A0A5B7E0S8"/>
<feature type="region of interest" description="Disordered" evidence="1">
    <location>
        <begin position="25"/>
        <end position="49"/>
    </location>
</feature>
<evidence type="ECO:0000313" key="2">
    <source>
        <dbReference type="EMBL" id="MPC27500.1"/>
    </source>
</evidence>
<comment type="caution">
    <text evidence="2">The sequence shown here is derived from an EMBL/GenBank/DDBJ whole genome shotgun (WGS) entry which is preliminary data.</text>
</comment>
<evidence type="ECO:0000313" key="3">
    <source>
        <dbReference type="Proteomes" id="UP000324222"/>
    </source>
</evidence>
<dbReference type="EMBL" id="VSRR010001758">
    <property type="protein sequence ID" value="MPC27500.1"/>
    <property type="molecule type" value="Genomic_DNA"/>
</dbReference>
<feature type="compositionally biased region" description="Basic and acidic residues" evidence="1">
    <location>
        <begin position="37"/>
        <end position="48"/>
    </location>
</feature>
<accession>A0A5B7E0S8</accession>
<reference evidence="2 3" key="1">
    <citation type="submission" date="2019-05" db="EMBL/GenBank/DDBJ databases">
        <title>Another draft genome of Portunus trituberculatus and its Hox gene families provides insights of decapod evolution.</title>
        <authorList>
            <person name="Jeong J.-H."/>
            <person name="Song I."/>
            <person name="Kim S."/>
            <person name="Choi T."/>
            <person name="Kim D."/>
            <person name="Ryu S."/>
            <person name="Kim W."/>
        </authorList>
    </citation>
    <scope>NUCLEOTIDE SEQUENCE [LARGE SCALE GENOMIC DNA]</scope>
    <source>
        <tissue evidence="2">Muscle</tissue>
    </source>
</reference>